<accession>W6MT34</accession>
<dbReference type="GO" id="GO:0016616">
    <property type="term" value="F:oxidoreductase activity, acting on the CH-OH group of donors, NAD or NADP as acceptor"/>
    <property type="evidence" value="ECO:0007669"/>
    <property type="project" value="TreeGrafter"/>
</dbReference>
<dbReference type="InterPro" id="IPR036291">
    <property type="entry name" value="NAD(P)-bd_dom_sf"/>
</dbReference>
<keyword evidence="5" id="KW-1185">Reference proteome</keyword>
<gene>
    <name evidence="4" type="ORF">KUCA_T00000897001</name>
</gene>
<dbReference type="SUPFAM" id="SSF51735">
    <property type="entry name" value="NAD(P)-binding Rossmann-fold domains"/>
    <property type="match status" value="1"/>
</dbReference>
<evidence type="ECO:0000313" key="5">
    <source>
        <dbReference type="Proteomes" id="UP000019384"/>
    </source>
</evidence>
<dbReference type="InterPro" id="IPR050425">
    <property type="entry name" value="NAD(P)_dehydrat-like"/>
</dbReference>
<dbReference type="RefSeq" id="XP_022456945.1">
    <property type="nucleotide sequence ID" value="XM_022605481.1"/>
</dbReference>
<evidence type="ECO:0000256" key="1">
    <source>
        <dbReference type="ARBA" id="ARBA00023002"/>
    </source>
</evidence>
<evidence type="ECO:0000256" key="2">
    <source>
        <dbReference type="ARBA" id="ARBA00023445"/>
    </source>
</evidence>
<protein>
    <recommendedName>
        <fullName evidence="3">NAD-dependent epimerase/dehydratase domain-containing protein</fullName>
    </recommendedName>
</protein>
<dbReference type="PANTHER" id="PTHR10366">
    <property type="entry name" value="NAD DEPENDENT EPIMERASE/DEHYDRATASE"/>
    <property type="match status" value="1"/>
</dbReference>
<dbReference type="Proteomes" id="UP000019384">
    <property type="component" value="Unassembled WGS sequence"/>
</dbReference>
<dbReference type="HOGENOM" id="CLU_007383_9_2_1"/>
<dbReference type="GeneID" id="34518333"/>
<dbReference type="OrthoDB" id="2735536at2759"/>
<proteinExistence type="inferred from homology"/>
<name>W6MT34_9ASCO</name>
<reference evidence="4" key="1">
    <citation type="submission" date="2013-12" db="EMBL/GenBank/DDBJ databases">
        <authorList>
            <person name="Genoscope - CEA"/>
        </authorList>
    </citation>
    <scope>NUCLEOTIDE SEQUENCE</scope>
    <source>
        <strain evidence="4">CBS 1993</strain>
    </source>
</reference>
<reference evidence="4" key="2">
    <citation type="submission" date="2014-02" db="EMBL/GenBank/DDBJ databases">
        <title>Complete DNA sequence of /Kuraishia capsulata/ illustrates novel genomic features among budding yeasts (/Saccharomycotina/).</title>
        <authorList>
            <person name="Morales L."/>
            <person name="Noel B."/>
            <person name="Porcel B."/>
            <person name="Marcet-Houben M."/>
            <person name="Hullo M-F."/>
            <person name="Sacerdot C."/>
            <person name="Tekaia F."/>
            <person name="Leh-Louis V."/>
            <person name="Despons L."/>
            <person name="Khanna V."/>
            <person name="Aury J-M."/>
            <person name="Barbe V."/>
            <person name="Couloux A."/>
            <person name="Labadie K."/>
            <person name="Pelletier E."/>
            <person name="Souciet J-L."/>
            <person name="Boekhout T."/>
            <person name="Gabaldon T."/>
            <person name="Wincker P."/>
            <person name="Dujon B."/>
        </authorList>
    </citation>
    <scope>NUCLEOTIDE SEQUENCE</scope>
    <source>
        <strain evidence="4">CBS 1993</strain>
    </source>
</reference>
<dbReference type="STRING" id="1382522.W6MT34"/>
<comment type="similarity">
    <text evidence="2">Belongs to the NAD(P)-dependent epimerase/dehydratase family. Dihydroflavonol-4-reductase subfamily.</text>
</comment>
<dbReference type="AlphaFoldDB" id="W6MT34"/>
<feature type="domain" description="NAD-dependent epimerase/dehydratase" evidence="3">
    <location>
        <begin position="4"/>
        <end position="205"/>
    </location>
</feature>
<keyword evidence="1" id="KW-0560">Oxidoreductase</keyword>
<organism evidence="4 5">
    <name type="scientific">Kuraishia capsulata CBS 1993</name>
    <dbReference type="NCBI Taxonomy" id="1382522"/>
    <lineage>
        <taxon>Eukaryota</taxon>
        <taxon>Fungi</taxon>
        <taxon>Dikarya</taxon>
        <taxon>Ascomycota</taxon>
        <taxon>Saccharomycotina</taxon>
        <taxon>Pichiomycetes</taxon>
        <taxon>Pichiales</taxon>
        <taxon>Pichiaceae</taxon>
        <taxon>Kuraishia</taxon>
    </lineage>
</organism>
<dbReference type="Gene3D" id="3.40.50.720">
    <property type="entry name" value="NAD(P)-binding Rossmann-like Domain"/>
    <property type="match status" value="1"/>
</dbReference>
<dbReference type="Pfam" id="PF01370">
    <property type="entry name" value="Epimerase"/>
    <property type="match status" value="1"/>
</dbReference>
<evidence type="ECO:0000259" key="3">
    <source>
        <dbReference type="Pfam" id="PF01370"/>
    </source>
</evidence>
<dbReference type="InterPro" id="IPR001509">
    <property type="entry name" value="Epimerase_deHydtase"/>
</dbReference>
<dbReference type="EMBL" id="HG793125">
    <property type="protein sequence ID" value="CDK24930.1"/>
    <property type="molecule type" value="Genomic_DNA"/>
</dbReference>
<evidence type="ECO:0000313" key="4">
    <source>
        <dbReference type="EMBL" id="CDK24930.1"/>
    </source>
</evidence>
<dbReference type="PANTHER" id="PTHR10366:SF564">
    <property type="entry name" value="STEROL-4-ALPHA-CARBOXYLATE 3-DEHYDROGENASE, DECARBOXYLATING"/>
    <property type="match status" value="1"/>
</dbReference>
<sequence>MSLVLVTGATGFTAQHIVDQLLEKKYKVVGTARSQAKADTLLANFSKIHDISNLSLEIVPDIGSSGAFDDILKKYKFDYVIHTASPISLSPVDDLYGFYVKPAVAGCLSILEGVKKFAPSVKNVVVTSSIGTALNFDQADNMDFVHTEDTWNPLDWSDVKSTFQAYAYSKTAAELASRKFVEVNQSELNYTYTSVNPTFIFGPHVFASNLEFASGSSEIFNSIISYPPDKEGPFNDIVSLACDVRDVARLHIEPLSDPEKFHNSRLCVSSGEFSPQTILDVLNSRFPELKGKFPKGNSAEGEKYLQTHGFAADFSKTLKLAGSLTPLEETIYDSAKQFFDFKEKLSKSEK</sequence>